<evidence type="ECO:0000313" key="1">
    <source>
        <dbReference type="EMBL" id="CCV06246.1"/>
    </source>
</evidence>
<sequence>MVGTISEAAPIACTLDAGDFKERLAWIADLNRRALLGARRDDLRLELTYAPYALKDVHELMCREQQCCAFLDFDLRVEGNAVRLVVTAPEAAREAAALVFEPFQSKDAVASAASCGCNSGCAQ</sequence>
<dbReference type="STRING" id="1297569.MESS2_30047"/>
<reference evidence="1 2" key="1">
    <citation type="submission" date="2013-02" db="EMBL/GenBank/DDBJ databases">
        <authorList>
            <person name="Genoscope - CEA"/>
        </authorList>
    </citation>
    <scope>NUCLEOTIDE SEQUENCE [LARGE SCALE GENOMIC DNA]</scope>
    <source>
        <strain evidence="1 2">STM 2683</strain>
    </source>
</reference>
<comment type="caution">
    <text evidence="1">The sequence shown here is derived from an EMBL/GenBank/DDBJ whole genome shotgun (WGS) entry which is preliminary data.</text>
</comment>
<dbReference type="OrthoDB" id="8421706at2"/>
<keyword evidence="2" id="KW-1185">Reference proteome</keyword>
<dbReference type="AlphaFoldDB" id="M5F344"/>
<gene>
    <name evidence="1" type="ORF">MESS2_30047</name>
</gene>
<organism evidence="1 2">
    <name type="scientific">Mesorhizobium metallidurans STM 2683</name>
    <dbReference type="NCBI Taxonomy" id="1297569"/>
    <lineage>
        <taxon>Bacteria</taxon>
        <taxon>Pseudomonadati</taxon>
        <taxon>Pseudomonadota</taxon>
        <taxon>Alphaproteobacteria</taxon>
        <taxon>Hyphomicrobiales</taxon>
        <taxon>Phyllobacteriaceae</taxon>
        <taxon>Mesorhizobium</taxon>
    </lineage>
</organism>
<dbReference type="Proteomes" id="UP000012062">
    <property type="component" value="Unassembled WGS sequence"/>
</dbReference>
<dbReference type="RefSeq" id="WP_008875181.1">
    <property type="nucleotide sequence ID" value="NZ_CAUM01000095.1"/>
</dbReference>
<dbReference type="eggNOG" id="ENOG5033TUD">
    <property type="taxonomic scope" value="Bacteria"/>
</dbReference>
<protein>
    <submittedName>
        <fullName evidence="1">Uncharacterized protein</fullName>
    </submittedName>
</protein>
<accession>M5F344</accession>
<evidence type="ECO:0000313" key="2">
    <source>
        <dbReference type="Proteomes" id="UP000012062"/>
    </source>
</evidence>
<name>M5F344_9HYPH</name>
<dbReference type="EMBL" id="CAUM01000095">
    <property type="protein sequence ID" value="CCV06246.1"/>
    <property type="molecule type" value="Genomic_DNA"/>
</dbReference>
<proteinExistence type="predicted"/>